<evidence type="ECO:0000313" key="1">
    <source>
        <dbReference type="EMBL" id="CAG7639053.1"/>
    </source>
</evidence>
<accession>A0ABM8VGL9</accession>
<gene>
    <name evidence="1" type="ORF">PAECIP111802_02502</name>
</gene>
<evidence type="ECO:0000313" key="2">
    <source>
        <dbReference type="Proteomes" id="UP000730618"/>
    </source>
</evidence>
<organism evidence="1 2">
    <name type="scientific">Paenibacillus allorhizosphaerae</name>
    <dbReference type="NCBI Taxonomy" id="2849866"/>
    <lineage>
        <taxon>Bacteria</taxon>
        <taxon>Bacillati</taxon>
        <taxon>Bacillota</taxon>
        <taxon>Bacilli</taxon>
        <taxon>Bacillales</taxon>
        <taxon>Paenibacillaceae</taxon>
        <taxon>Paenibacillus</taxon>
    </lineage>
</organism>
<dbReference type="RefSeq" id="WP_218098839.1">
    <property type="nucleotide sequence ID" value="NZ_CAJVCE010000006.1"/>
</dbReference>
<comment type="caution">
    <text evidence="1">The sequence shown here is derived from an EMBL/GenBank/DDBJ whole genome shotgun (WGS) entry which is preliminary data.</text>
</comment>
<keyword evidence="2" id="KW-1185">Reference proteome</keyword>
<protein>
    <submittedName>
        <fullName evidence="1">Uncharacterized protein</fullName>
    </submittedName>
</protein>
<sequence length="331" mass="36637">MTKLQLIPRTSFQLTSNTAIQAVHRAANFLPGFQADLIDMMGYTGHAFRIQADPLRARGAAVTAYDWGPVLTEGLRNVGLLSRYKGGPGCVDPSPEFVVEAVDLVQRSIDRGVPAIVWDLFLPEFGVLYGYDDDRSSLYGKDLYQNGTIKYEQLGGGRTGEMFVLALIGLIPVHPADVLRDMLQMTFDHLEERGNGKPTDPFRAGPAGYAAWIEAFRSGNVEPNGNAYHIHQLYDAREFAVAFLCRLNGSWGNDSSGRDRKIRVLAGEAAEYYAEAVKALRKLRVLFPDPYGGEPNLAKNARTAIWVLQYAKVQEEQAIERLRGIADVLQS</sequence>
<dbReference type="EMBL" id="CAJVCE010000006">
    <property type="protein sequence ID" value="CAG7639053.1"/>
    <property type="molecule type" value="Genomic_DNA"/>
</dbReference>
<proteinExistence type="predicted"/>
<name>A0ABM8VGL9_9BACL</name>
<dbReference type="Proteomes" id="UP000730618">
    <property type="component" value="Unassembled WGS sequence"/>
</dbReference>
<reference evidence="1 2" key="1">
    <citation type="submission" date="2021-06" db="EMBL/GenBank/DDBJ databases">
        <authorList>
            <person name="Criscuolo A."/>
        </authorList>
    </citation>
    <scope>NUCLEOTIDE SEQUENCE [LARGE SCALE GENOMIC DNA]</scope>
    <source>
        <strain evidence="2">CIP 111802</strain>
    </source>
</reference>